<dbReference type="Pfam" id="PF25023">
    <property type="entry name" value="TEN_YD-shell"/>
    <property type="match status" value="4"/>
</dbReference>
<dbReference type="SUPFAM" id="SSF69304">
    <property type="entry name" value="Tricorn protease N-terminal domain"/>
    <property type="match status" value="1"/>
</dbReference>
<dbReference type="NCBIfam" id="TIGR01643">
    <property type="entry name" value="YD_repeat_2x"/>
    <property type="match status" value="20"/>
</dbReference>
<organism evidence="5 6">
    <name type="scientific">Agreia bicolorata</name>
    <dbReference type="NCBI Taxonomy" id="110935"/>
    <lineage>
        <taxon>Bacteria</taxon>
        <taxon>Bacillati</taxon>
        <taxon>Actinomycetota</taxon>
        <taxon>Actinomycetes</taxon>
        <taxon>Micrococcales</taxon>
        <taxon>Microbacteriaceae</taxon>
        <taxon>Agreia</taxon>
    </lineage>
</organism>
<evidence type="ECO:0000313" key="5">
    <source>
        <dbReference type="EMBL" id="SKA95694.1"/>
    </source>
</evidence>
<dbReference type="Proteomes" id="UP000189735">
    <property type="component" value="Unassembled WGS sequence"/>
</dbReference>
<gene>
    <name evidence="5" type="ORF">SAMN06295879_2063</name>
</gene>
<feature type="region of interest" description="Disordered" evidence="2">
    <location>
        <begin position="2013"/>
        <end position="2041"/>
    </location>
</feature>
<evidence type="ECO:0000259" key="4">
    <source>
        <dbReference type="Pfam" id="PF25023"/>
    </source>
</evidence>
<keyword evidence="1" id="KW-0677">Repeat</keyword>
<feature type="region of interest" description="Disordered" evidence="2">
    <location>
        <begin position="2065"/>
        <end position="2091"/>
    </location>
</feature>
<dbReference type="RefSeq" id="WP_176141268.1">
    <property type="nucleotide sequence ID" value="NZ_FUYG01000005.1"/>
</dbReference>
<dbReference type="InterPro" id="IPR050708">
    <property type="entry name" value="T6SS_VgrG/RHS"/>
</dbReference>
<dbReference type="InterPro" id="IPR056823">
    <property type="entry name" value="TEN-like_YD-shell"/>
</dbReference>
<feature type="domain" description="DUF6531" evidence="3">
    <location>
        <begin position="469"/>
        <end position="543"/>
    </location>
</feature>
<feature type="region of interest" description="Disordered" evidence="2">
    <location>
        <begin position="1865"/>
        <end position="1892"/>
    </location>
</feature>
<name>A0A1T4Y1K7_9MICO</name>
<dbReference type="InterPro" id="IPR022385">
    <property type="entry name" value="Rhs_assc_core"/>
</dbReference>
<dbReference type="InterPro" id="IPR006530">
    <property type="entry name" value="YD"/>
</dbReference>
<dbReference type="Pfam" id="PF05593">
    <property type="entry name" value="RHS_repeat"/>
    <property type="match status" value="6"/>
</dbReference>
<feature type="compositionally biased region" description="Low complexity" evidence="2">
    <location>
        <begin position="1868"/>
        <end position="1882"/>
    </location>
</feature>
<dbReference type="PANTHER" id="PTHR32305">
    <property type="match status" value="1"/>
</dbReference>
<proteinExistence type="predicted"/>
<dbReference type="Gene3D" id="3.40.630.40">
    <property type="entry name" value="Zn-dependent exopeptidases"/>
    <property type="match status" value="1"/>
</dbReference>
<evidence type="ECO:0000256" key="1">
    <source>
        <dbReference type="ARBA" id="ARBA00022737"/>
    </source>
</evidence>
<dbReference type="InterPro" id="IPR045351">
    <property type="entry name" value="DUF6531"/>
</dbReference>
<sequence>MTMVKTSVRHRVLLRSTVTFVVSAALVVGGAVPAEASPRQQAAERAASTLAEVTAAAQGSNTDDGGGVTTPADVEVGSGSVKPGDGSTITGDEVGTSVTFGGKKDDGALDVTMSKMPDSAAVSAASETGGTVLSAPVKISAVDGDGKQVTTVEADVTTSKTSAGTEGVTDVKPGVALSMTVDQSKLDGIDPASLQIFTRENPGDPWMPVASHYEAGSGAVVGESGHLSQFVVIGKPFVPPVGPVVVLDPDDGVAHTDSPAKVDSELPYNIALANGVKTLLQNACLATVSLTRSDPNTPYVSAQDRADFAAAQNPVLTATLAFDAPVGHAWGDGSASTGGSKVFPIDTPGSAAVSDTLVNVLPGYTTMPAKIWAAEPDQNIPQQEFASNPGAYTHLEAANLDNNYDWTIIDQHMDKIAAGVAESFREYLVSQGYNCLSPAAAGFPEPPTDAEKAAWADLGHQNYEMYGSEPVSFSTGNLIEDEAIFTLPGNGGSQIDLGLTYNGQDGRLSRIGAGWSFGLGARAQKFSDGSVMIVRGDGASYTFAPNGAGGYAADPVKHQSLTEVSGQLTLAGADGSVWTFDATDPQGIGELSSFRDLGGNGYDIQYGAASDNAQFLPMVSITDTSGQVIQVGSDDLGRVTSFTAPDGRVWGFSYGDAGDLAAIVYPGGSGTRSFTYDGAHHLLTATDPVGVTYLTNEYDAQGRVIKQLDAQGNVRSFAYDSGKTSYTDNEGNVSVFAFDDKHRVTKVTDATGGSKTYAYDDANNVTAYTDEAGNTYGYTYDANGNMTQITAPDGTTTKYTYSPTGQVASSTDQGGPGGAARTTTYDIDAKGLITGVHLPDGSTLVNGYDAAGNLTSATDAGGNTTTYAYDGQGHLASATDANGHTTTYGYNPAGLIASSTDATGATSGYAYDGAGNVSAVTDPAGGVTSYAWDGNRHLLSSTDPTGAVTSYTWDALFRLASVTASDGGVTTYSYNKEDALVGVTDPVGAVTKFDVDKLSRPTTVTDPNGGAWKRAYDPLGQITESTNPAGATTKQSFDTLGRVTSTTDALGNVSKVSYDKVGQATSTTDAAGNVTAYSYDVLGRVSSITNPAGDKSTFDYDKNGRVTSTTDTAGRTSSFTYDQAGNVLTATDATGAKVSYGYDAANRLTTATDALGRVSTAAYDPRGLVTSATDPLGAVTAYGYDGDGRTTSVTDPNGHTATTAYDPMGRVTAKADALGNTSRFAWDAASRQTSMTNPLGAVTNYSYDPAGQLTKVVEAATGDGKQAAASNVTTSYAYDQVGNRTSTTDANGNVDTLSYDKNNRVVGEKNAAGDTWSYSYDSLGQLASQLDAKGNTTSNTYNPLGQLINTAYNDGTSVAYAYDKAGQPIAMTDSLGVTGWKYDPAGRMTEQIDPQGKKVAYTYDTTGALTDLTLPGGDTIGYSYDKAGRPSKQTSPWGDLSYNWDPAGNLTTETRSTGVTTSFTYDEADRVTSIANQLPKPAAAASSASASTAAGTDSLPANSYLGGRSTPAPANPVADGGTLSFAYSYDKNSNVTAATRTLTPNAAAGSAAPPAKVTRSYTYDPLDRLTGSTSTDGSKAGYAYDANGNRTTASETDATGKSTSSAASFNSINQVTSTTGSTPSSYGYDANGQRTSSTVGGVNTDYSWSDAGRMTGVSRDGRSTTYGYDGLGRQQTSTDTTALGSQTTTSVWSGTSIVQQSNPASGTTAQVRDALGGVALQASDLSTADTGTRWNLLDNLGSVAAQAVGGSVTQLAGYDDFGGQSFGTTGWNAVAGFGSEQSDPGYNLNSYFSRQYDPGTGSWLSQDSYRGLLTAPQSVNRYAFVTNNPATLSDVLGFRPWDPQGIVSPNPNAAFYLPQPWHPPMAAPSPAASGGNTNSSGGQDKSSRGLRVVDGADPGCGYSYNPCGTHKYVQDRHREGAEPRSINCATDMKVGMDANQIAINQACGKAFSDQQMKYAPKWQQELYAFSQGLDKILQPAVPLISVAGVVAGGEGLGEFSSAESVPRVEIPSAAKPGAPASTPKFQTPTNPAQNPPAVIPDGWRVREMGPTAQYPNGYWKLEKPMNNGSWQPIDPSTMKPGNRAETHVPLP</sequence>
<feature type="region of interest" description="Disordered" evidence="2">
    <location>
        <begin position="54"/>
        <end position="103"/>
    </location>
</feature>
<feature type="compositionally biased region" description="Polar residues" evidence="2">
    <location>
        <begin position="1588"/>
        <end position="1615"/>
    </location>
</feature>
<feature type="domain" description="Teneurin-like YD-shell" evidence="4">
    <location>
        <begin position="1097"/>
        <end position="1236"/>
    </location>
</feature>
<feature type="domain" description="Teneurin-like YD-shell" evidence="4">
    <location>
        <begin position="736"/>
        <end position="890"/>
    </location>
</feature>
<feature type="compositionally biased region" description="Basic and acidic residues" evidence="2">
    <location>
        <begin position="2082"/>
        <end position="2091"/>
    </location>
</feature>
<dbReference type="NCBIfam" id="TIGR03696">
    <property type="entry name" value="Rhs_assc_core"/>
    <property type="match status" value="1"/>
</dbReference>
<feature type="region of interest" description="Disordered" evidence="2">
    <location>
        <begin position="1545"/>
        <end position="1638"/>
    </location>
</feature>
<evidence type="ECO:0000259" key="3">
    <source>
        <dbReference type="Pfam" id="PF20148"/>
    </source>
</evidence>
<evidence type="ECO:0000313" key="6">
    <source>
        <dbReference type="Proteomes" id="UP000189735"/>
    </source>
</evidence>
<feature type="domain" description="Teneurin-like YD-shell" evidence="4">
    <location>
        <begin position="1529"/>
        <end position="1829"/>
    </location>
</feature>
<protein>
    <submittedName>
        <fullName evidence="5">RHS repeat-associated core domain-containing protein</fullName>
    </submittedName>
</protein>
<dbReference type="PANTHER" id="PTHR32305:SF15">
    <property type="entry name" value="PROTEIN RHSA-RELATED"/>
    <property type="match status" value="1"/>
</dbReference>
<dbReference type="EMBL" id="FUYG01000005">
    <property type="protein sequence ID" value="SKA95694.1"/>
    <property type="molecule type" value="Genomic_DNA"/>
</dbReference>
<evidence type="ECO:0000256" key="2">
    <source>
        <dbReference type="SAM" id="MobiDB-lite"/>
    </source>
</evidence>
<feature type="compositionally biased region" description="Polar residues" evidence="2">
    <location>
        <begin position="2023"/>
        <end position="2032"/>
    </location>
</feature>
<accession>A0A1T4Y1K7</accession>
<dbReference type="InterPro" id="IPR031325">
    <property type="entry name" value="RHS_repeat"/>
</dbReference>
<feature type="compositionally biased region" description="Low complexity" evidence="2">
    <location>
        <begin position="1545"/>
        <end position="1555"/>
    </location>
</feature>
<dbReference type="Pfam" id="PF20148">
    <property type="entry name" value="DUF6531"/>
    <property type="match status" value="1"/>
</dbReference>
<dbReference type="Gene3D" id="2.180.10.10">
    <property type="entry name" value="RHS repeat-associated core"/>
    <property type="match status" value="5"/>
</dbReference>
<feature type="compositionally biased region" description="Low complexity" evidence="2">
    <location>
        <begin position="1616"/>
        <end position="1628"/>
    </location>
</feature>
<feature type="domain" description="Teneurin-like YD-shell" evidence="4">
    <location>
        <begin position="1242"/>
        <end position="1373"/>
    </location>
</feature>
<reference evidence="6" key="1">
    <citation type="submission" date="2017-02" db="EMBL/GenBank/DDBJ databases">
        <authorList>
            <person name="Varghese N."/>
            <person name="Submissions S."/>
        </authorList>
    </citation>
    <scope>NUCLEOTIDE SEQUENCE [LARGE SCALE GENOMIC DNA]</scope>
    <source>
        <strain evidence="6">VKM Ac-2052</strain>
    </source>
</reference>